<evidence type="ECO:0000313" key="1">
    <source>
        <dbReference type="EMBL" id="MDQ0174475.1"/>
    </source>
</evidence>
<gene>
    <name evidence="1" type="ORF">J2S08_000306</name>
</gene>
<comment type="caution">
    <text evidence="1">The sequence shown here is derived from an EMBL/GenBank/DDBJ whole genome shotgun (WGS) entry which is preliminary data.</text>
</comment>
<evidence type="ECO:0008006" key="3">
    <source>
        <dbReference type="Google" id="ProtNLM"/>
    </source>
</evidence>
<accession>A0ABT9WMF2</accession>
<reference evidence="1 2" key="1">
    <citation type="submission" date="2023-07" db="EMBL/GenBank/DDBJ databases">
        <title>Genomic Encyclopedia of Type Strains, Phase IV (KMG-IV): sequencing the most valuable type-strain genomes for metagenomic binning, comparative biology and taxonomic classification.</title>
        <authorList>
            <person name="Goeker M."/>
        </authorList>
    </citation>
    <scope>NUCLEOTIDE SEQUENCE [LARGE SCALE GENOMIC DNA]</scope>
    <source>
        <strain evidence="1 2">DSM 23837</strain>
    </source>
</reference>
<evidence type="ECO:0000313" key="2">
    <source>
        <dbReference type="Proteomes" id="UP001223586"/>
    </source>
</evidence>
<keyword evidence="2" id="KW-1185">Reference proteome</keyword>
<protein>
    <recommendedName>
        <fullName evidence="3">MarR family transcriptional regulator</fullName>
    </recommendedName>
</protein>
<dbReference type="EMBL" id="JAUSTT010000001">
    <property type="protein sequence ID" value="MDQ0174475.1"/>
    <property type="molecule type" value="Genomic_DNA"/>
</dbReference>
<name>A0ABT9WMF2_9BACI</name>
<organism evidence="1 2">
    <name type="scientific">Bacillus chungangensis</name>
    <dbReference type="NCBI Taxonomy" id="587633"/>
    <lineage>
        <taxon>Bacteria</taxon>
        <taxon>Bacillati</taxon>
        <taxon>Bacillota</taxon>
        <taxon>Bacilli</taxon>
        <taxon>Bacillales</taxon>
        <taxon>Bacillaceae</taxon>
        <taxon>Bacillus</taxon>
    </lineage>
</organism>
<sequence>MRIYNVDIFLTITPLLTMLSKFLKNSKETFFAELQ</sequence>
<dbReference type="Proteomes" id="UP001223586">
    <property type="component" value="Unassembled WGS sequence"/>
</dbReference>
<proteinExistence type="predicted"/>